<dbReference type="GO" id="GO:0005524">
    <property type="term" value="F:ATP binding"/>
    <property type="evidence" value="ECO:0007669"/>
    <property type="project" value="UniProtKB-KW"/>
</dbReference>
<dbReference type="EMBL" id="CP061799">
    <property type="protein sequence ID" value="QTA79569.1"/>
    <property type="molecule type" value="Genomic_DNA"/>
</dbReference>
<dbReference type="CDD" id="cd00009">
    <property type="entry name" value="AAA"/>
    <property type="match status" value="1"/>
</dbReference>
<keyword evidence="4" id="KW-0902">Two-component regulatory system</keyword>
<dbReference type="Gene3D" id="1.10.8.60">
    <property type="match status" value="1"/>
</dbReference>
<dbReference type="GO" id="GO:0043565">
    <property type="term" value="F:sequence-specific DNA binding"/>
    <property type="evidence" value="ECO:0007669"/>
    <property type="project" value="InterPro"/>
</dbReference>
<dbReference type="FunFam" id="3.40.50.2300:FF:000018">
    <property type="entry name" value="DNA-binding transcriptional regulator NtrC"/>
    <property type="match status" value="1"/>
</dbReference>
<keyword evidence="7" id="KW-0804">Transcription</keyword>
<dbReference type="InterPro" id="IPR002197">
    <property type="entry name" value="HTH_Fis"/>
</dbReference>
<dbReference type="PROSITE" id="PS50110">
    <property type="entry name" value="RESPONSE_REGULATORY"/>
    <property type="match status" value="1"/>
</dbReference>
<keyword evidence="12" id="KW-1185">Reference proteome</keyword>
<keyword evidence="6" id="KW-0238">DNA-binding</keyword>
<dbReference type="SUPFAM" id="SSF46689">
    <property type="entry name" value="Homeodomain-like"/>
    <property type="match status" value="1"/>
</dbReference>
<proteinExistence type="predicted"/>
<sequence length="456" mass="51531">MQKILVVDDEAIIRENLERILKEEDYAVSSVDNGNDALGILEATDMDVVLLDINLPDISGLDVLRKAKILDPELMVIVITGYASVDSAVEALKLGAYDYIKKPFKADVIKLIVRLAFEAQQLRKKVGSLECRVKQIPLQVNIIAESTQMRHILEQVTEVARHEGATVLITGESGTGKQVVAQSLHQLSPRKEMPFLEINCAALPDNLLESELFGYEKGAFTDARQRKKGLFEAAEGGTVFLDEIGEMPMNLQAKLLGVLENRRFRRLGGHKDTAIDVRIIAATNIDPKKAIEEKHFREDLYYRLNVFPIHIPPLRERTDDILALAHLFLVKFARQFNKDFQEIDVKAGEYLKQYAWPGNVRELRNVLERICIMYNDTNLKVSHMPREIVSFENTESFIKIPDNVLDIEAVVDEVTCQLIHRAMKKSDGNTASAARLLGIPRGTLRYKLKKYKIASL</sequence>
<dbReference type="Pfam" id="PF25601">
    <property type="entry name" value="AAA_lid_14"/>
    <property type="match status" value="1"/>
</dbReference>
<dbReference type="SMART" id="SM00382">
    <property type="entry name" value="AAA"/>
    <property type="match status" value="1"/>
</dbReference>
<evidence type="ECO:0000259" key="9">
    <source>
        <dbReference type="PROSITE" id="PS50045"/>
    </source>
</evidence>
<keyword evidence="3" id="KW-0067">ATP-binding</keyword>
<feature type="domain" description="Sigma-54 factor interaction" evidence="9">
    <location>
        <begin position="142"/>
        <end position="372"/>
    </location>
</feature>
<dbReference type="InterPro" id="IPR003593">
    <property type="entry name" value="AAA+_ATPase"/>
</dbReference>
<evidence type="ECO:0000256" key="6">
    <source>
        <dbReference type="ARBA" id="ARBA00023125"/>
    </source>
</evidence>
<dbReference type="GO" id="GO:0006355">
    <property type="term" value="P:regulation of DNA-templated transcription"/>
    <property type="evidence" value="ECO:0007669"/>
    <property type="project" value="InterPro"/>
</dbReference>
<feature type="domain" description="Response regulatory" evidence="10">
    <location>
        <begin position="3"/>
        <end position="117"/>
    </location>
</feature>
<reference evidence="11" key="1">
    <citation type="journal article" date="2021" name="Microb. Physiol.">
        <title>Proteogenomic Insights into the Physiology of Marine, Sulfate-Reducing, Filamentous Desulfonema limicola and Desulfonema magnum.</title>
        <authorList>
            <person name="Schnaars V."/>
            <person name="Wohlbrand L."/>
            <person name="Scheve S."/>
            <person name="Hinrichs C."/>
            <person name="Reinhardt R."/>
            <person name="Rabus R."/>
        </authorList>
    </citation>
    <scope>NUCLEOTIDE SEQUENCE</scope>
    <source>
        <strain evidence="11">5ac10</strain>
    </source>
</reference>
<dbReference type="FunFam" id="3.40.50.300:FF:000006">
    <property type="entry name" value="DNA-binding transcriptional regulator NtrC"/>
    <property type="match status" value="1"/>
</dbReference>
<dbReference type="InterPro" id="IPR025662">
    <property type="entry name" value="Sigma_54_int_dom_ATP-bd_1"/>
</dbReference>
<dbReference type="PROSITE" id="PS00675">
    <property type="entry name" value="SIGMA54_INTERACT_1"/>
    <property type="match status" value="1"/>
</dbReference>
<dbReference type="SMART" id="SM00448">
    <property type="entry name" value="REC"/>
    <property type="match status" value="1"/>
</dbReference>
<dbReference type="InterPro" id="IPR025944">
    <property type="entry name" value="Sigma_54_int_dom_CS"/>
</dbReference>
<dbReference type="Gene3D" id="3.40.50.300">
    <property type="entry name" value="P-loop containing nucleotide triphosphate hydrolases"/>
    <property type="match status" value="1"/>
</dbReference>
<evidence type="ECO:0000256" key="4">
    <source>
        <dbReference type="ARBA" id="ARBA00023012"/>
    </source>
</evidence>
<dbReference type="RefSeq" id="WP_207691306.1">
    <property type="nucleotide sequence ID" value="NZ_CP061799.1"/>
</dbReference>
<evidence type="ECO:0000256" key="2">
    <source>
        <dbReference type="ARBA" id="ARBA00022741"/>
    </source>
</evidence>
<evidence type="ECO:0000256" key="7">
    <source>
        <dbReference type="ARBA" id="ARBA00023163"/>
    </source>
</evidence>
<evidence type="ECO:0000256" key="5">
    <source>
        <dbReference type="ARBA" id="ARBA00023015"/>
    </source>
</evidence>
<accession>A0A975B6A2</accession>
<dbReference type="InterPro" id="IPR011006">
    <property type="entry name" value="CheY-like_superfamily"/>
</dbReference>
<dbReference type="KEGG" id="dli:dnl_18420"/>
<dbReference type="Pfam" id="PF00158">
    <property type="entry name" value="Sigma54_activat"/>
    <property type="match status" value="1"/>
</dbReference>
<dbReference type="InterPro" id="IPR001789">
    <property type="entry name" value="Sig_transdc_resp-reg_receiver"/>
</dbReference>
<dbReference type="Gene3D" id="1.10.10.60">
    <property type="entry name" value="Homeodomain-like"/>
    <property type="match status" value="1"/>
</dbReference>
<protein>
    <submittedName>
        <fullName evidence="11">Two component system response regulator, sigma54-specific</fullName>
    </submittedName>
</protein>
<dbReference type="SUPFAM" id="SSF52172">
    <property type="entry name" value="CheY-like"/>
    <property type="match status" value="1"/>
</dbReference>
<dbReference type="AlphaFoldDB" id="A0A975B6A2"/>
<dbReference type="Proteomes" id="UP000663720">
    <property type="component" value="Chromosome"/>
</dbReference>
<dbReference type="InterPro" id="IPR002078">
    <property type="entry name" value="Sigma_54_int"/>
</dbReference>
<dbReference type="Pfam" id="PF02954">
    <property type="entry name" value="HTH_8"/>
    <property type="match status" value="1"/>
</dbReference>
<dbReference type="PROSITE" id="PS00688">
    <property type="entry name" value="SIGMA54_INTERACT_3"/>
    <property type="match status" value="1"/>
</dbReference>
<keyword evidence="1 8" id="KW-0597">Phosphoprotein</keyword>
<keyword evidence="5" id="KW-0805">Transcription regulation</keyword>
<feature type="modified residue" description="4-aspartylphosphate" evidence="8">
    <location>
        <position position="52"/>
    </location>
</feature>
<gene>
    <name evidence="11" type="ORF">dnl_18420</name>
</gene>
<dbReference type="Gene3D" id="3.40.50.2300">
    <property type="match status" value="1"/>
</dbReference>
<evidence type="ECO:0000256" key="8">
    <source>
        <dbReference type="PROSITE-ProRule" id="PRU00169"/>
    </source>
</evidence>
<dbReference type="PROSITE" id="PS00676">
    <property type="entry name" value="SIGMA54_INTERACT_2"/>
    <property type="match status" value="1"/>
</dbReference>
<organism evidence="11 12">
    <name type="scientific">Desulfonema limicola</name>
    <dbReference type="NCBI Taxonomy" id="45656"/>
    <lineage>
        <taxon>Bacteria</taxon>
        <taxon>Pseudomonadati</taxon>
        <taxon>Thermodesulfobacteriota</taxon>
        <taxon>Desulfobacteria</taxon>
        <taxon>Desulfobacterales</taxon>
        <taxon>Desulfococcaceae</taxon>
        <taxon>Desulfonema</taxon>
    </lineage>
</organism>
<evidence type="ECO:0000256" key="3">
    <source>
        <dbReference type="ARBA" id="ARBA00022840"/>
    </source>
</evidence>
<evidence type="ECO:0000259" key="10">
    <source>
        <dbReference type="PROSITE" id="PS50110"/>
    </source>
</evidence>
<dbReference type="PROSITE" id="PS50045">
    <property type="entry name" value="SIGMA54_INTERACT_4"/>
    <property type="match status" value="1"/>
</dbReference>
<name>A0A975B6A2_9BACT</name>
<dbReference type="InterPro" id="IPR009057">
    <property type="entry name" value="Homeodomain-like_sf"/>
</dbReference>
<dbReference type="Pfam" id="PF00072">
    <property type="entry name" value="Response_reg"/>
    <property type="match status" value="1"/>
</dbReference>
<evidence type="ECO:0000256" key="1">
    <source>
        <dbReference type="ARBA" id="ARBA00022553"/>
    </source>
</evidence>
<dbReference type="InterPro" id="IPR025943">
    <property type="entry name" value="Sigma_54_int_dom_ATP-bd_2"/>
</dbReference>
<keyword evidence="2" id="KW-0547">Nucleotide-binding</keyword>
<dbReference type="PRINTS" id="PR01590">
    <property type="entry name" value="HTHFIS"/>
</dbReference>
<dbReference type="GO" id="GO:0000160">
    <property type="term" value="P:phosphorelay signal transduction system"/>
    <property type="evidence" value="ECO:0007669"/>
    <property type="project" value="UniProtKB-KW"/>
</dbReference>
<evidence type="ECO:0000313" key="12">
    <source>
        <dbReference type="Proteomes" id="UP000663720"/>
    </source>
</evidence>
<dbReference type="PANTHER" id="PTHR32071:SF113">
    <property type="entry name" value="ALGINATE BIOSYNTHESIS TRANSCRIPTIONAL REGULATORY PROTEIN ALGB"/>
    <property type="match status" value="1"/>
</dbReference>
<evidence type="ECO:0000313" key="11">
    <source>
        <dbReference type="EMBL" id="QTA79569.1"/>
    </source>
</evidence>
<dbReference type="SUPFAM" id="SSF52540">
    <property type="entry name" value="P-loop containing nucleoside triphosphate hydrolases"/>
    <property type="match status" value="1"/>
</dbReference>
<dbReference type="PANTHER" id="PTHR32071">
    <property type="entry name" value="TRANSCRIPTIONAL REGULATORY PROTEIN"/>
    <property type="match status" value="1"/>
</dbReference>
<dbReference type="InterPro" id="IPR058031">
    <property type="entry name" value="AAA_lid_NorR"/>
</dbReference>
<dbReference type="InterPro" id="IPR027417">
    <property type="entry name" value="P-loop_NTPase"/>
</dbReference>